<protein>
    <recommendedName>
        <fullName evidence="7">Oleosin</fullName>
    </recommendedName>
</protein>
<keyword evidence="5 8" id="KW-1133">Transmembrane helix</keyword>
<keyword evidence="10" id="KW-1185">Reference proteome</keyword>
<gene>
    <name evidence="9" type="ORF">Goshw_004492</name>
</gene>
<evidence type="ECO:0000256" key="6">
    <source>
        <dbReference type="ARBA" id="ARBA00023136"/>
    </source>
</evidence>
<evidence type="ECO:0000256" key="2">
    <source>
        <dbReference type="ARBA" id="ARBA00010858"/>
    </source>
</evidence>
<evidence type="ECO:0000313" key="9">
    <source>
        <dbReference type="EMBL" id="MBA0856885.1"/>
    </source>
</evidence>
<evidence type="ECO:0000256" key="8">
    <source>
        <dbReference type="SAM" id="Phobius"/>
    </source>
</evidence>
<keyword evidence="4 8" id="KW-0812">Transmembrane</keyword>
<proteinExistence type="inferred from homology"/>
<dbReference type="GO" id="GO:0016020">
    <property type="term" value="C:membrane"/>
    <property type="evidence" value="ECO:0007669"/>
    <property type="project" value="UniProtKB-SubCell"/>
</dbReference>
<organism evidence="9 10">
    <name type="scientific">Gossypium schwendimanii</name>
    <name type="common">Cotton</name>
    <dbReference type="NCBI Taxonomy" id="34291"/>
    <lineage>
        <taxon>Eukaryota</taxon>
        <taxon>Viridiplantae</taxon>
        <taxon>Streptophyta</taxon>
        <taxon>Embryophyta</taxon>
        <taxon>Tracheophyta</taxon>
        <taxon>Spermatophyta</taxon>
        <taxon>Magnoliopsida</taxon>
        <taxon>eudicotyledons</taxon>
        <taxon>Gunneridae</taxon>
        <taxon>Pentapetalae</taxon>
        <taxon>rosids</taxon>
        <taxon>malvids</taxon>
        <taxon>Malvales</taxon>
        <taxon>Malvaceae</taxon>
        <taxon>Malvoideae</taxon>
        <taxon>Gossypium</taxon>
    </lineage>
</organism>
<evidence type="ECO:0000256" key="5">
    <source>
        <dbReference type="ARBA" id="ARBA00022989"/>
    </source>
</evidence>
<feature type="transmembrane region" description="Helical" evidence="8">
    <location>
        <begin position="72"/>
        <end position="97"/>
    </location>
</feature>
<dbReference type="InterPro" id="IPR000136">
    <property type="entry name" value="Oleosin"/>
</dbReference>
<sequence>MADRDRSYRFDQVVRGDRTNYQSGPSTTQVLTVLTLLPIGGTLLALAGLTLTGTVIGLCVATPLFVIFSPVLLPAAIAVFMAVAGFLSSGAFGLTGLSSLSYVFNRFRQATGTEQLDGDRAKRGMQDMVGYVGQKTKEAGQTIENKAHEGDVFNQILPWEKNYPMPSWTSSRGEDGDHNCEETKAQIVRFSVSSLLGSKTEMVGL</sequence>
<dbReference type="PANTHER" id="PTHR33203:SF63">
    <property type="entry name" value="OLEOSIN 18.2 KDA"/>
    <property type="match status" value="1"/>
</dbReference>
<dbReference type="GO" id="GO:0050826">
    <property type="term" value="P:response to freezing"/>
    <property type="evidence" value="ECO:0007669"/>
    <property type="project" value="TreeGrafter"/>
</dbReference>
<keyword evidence="3 7" id="KW-0551">Lipid droplet</keyword>
<dbReference type="PANTHER" id="PTHR33203">
    <property type="entry name" value="OLEOSIN"/>
    <property type="match status" value="1"/>
</dbReference>
<dbReference type="GO" id="GO:0012511">
    <property type="term" value="C:monolayer-surrounded lipid storage body"/>
    <property type="evidence" value="ECO:0007669"/>
    <property type="project" value="InterPro"/>
</dbReference>
<reference evidence="9 10" key="1">
    <citation type="journal article" date="2019" name="Genome Biol. Evol.">
        <title>Insights into the evolution of the New World diploid cottons (Gossypium, subgenus Houzingenia) based on genome sequencing.</title>
        <authorList>
            <person name="Grover C.E."/>
            <person name="Arick M.A. 2nd"/>
            <person name="Thrash A."/>
            <person name="Conover J.L."/>
            <person name="Sanders W.S."/>
            <person name="Peterson D.G."/>
            <person name="Frelichowski J.E."/>
            <person name="Scheffler J.A."/>
            <person name="Scheffler B.E."/>
            <person name="Wendel J.F."/>
        </authorList>
    </citation>
    <scope>NUCLEOTIDE SEQUENCE [LARGE SCALE GENOMIC DNA]</scope>
    <source>
        <strain evidence="9">1</strain>
        <tissue evidence="9">Leaf</tissue>
    </source>
</reference>
<dbReference type="EMBL" id="JABFAF010000006">
    <property type="protein sequence ID" value="MBA0856885.1"/>
    <property type="molecule type" value="Genomic_DNA"/>
</dbReference>
<dbReference type="Proteomes" id="UP000593576">
    <property type="component" value="Unassembled WGS sequence"/>
</dbReference>
<comment type="caution">
    <text evidence="9">The sequence shown here is derived from an EMBL/GenBank/DDBJ whole genome shotgun (WGS) entry which is preliminary data.</text>
</comment>
<evidence type="ECO:0000256" key="3">
    <source>
        <dbReference type="ARBA" id="ARBA00022677"/>
    </source>
</evidence>
<evidence type="ECO:0000256" key="4">
    <source>
        <dbReference type="ARBA" id="ARBA00022692"/>
    </source>
</evidence>
<comment type="function">
    <text evidence="1">May have a structural role to stabilize the lipid body during desiccation of the seed by preventing coalescence of the oil. Probably interacts with both lipid and phospholipid moieties of lipid bodies. May also provide recognition signals for specific lipase anchorage in lipolysis during seedling growth.</text>
</comment>
<dbReference type="AlphaFoldDB" id="A0A7J9LDR6"/>
<dbReference type="PROSITE" id="PS00811">
    <property type="entry name" value="OLEOSINS"/>
    <property type="match status" value="1"/>
</dbReference>
<dbReference type="GO" id="GO:0010344">
    <property type="term" value="P:seed oilbody biogenesis"/>
    <property type="evidence" value="ECO:0007669"/>
    <property type="project" value="TreeGrafter"/>
</dbReference>
<comment type="similarity">
    <text evidence="2 7">Belongs to the oleosin family.</text>
</comment>
<comment type="subcellular location">
    <subcellularLocation>
        <location evidence="7">Lipid droplet</location>
    </subcellularLocation>
    <subcellularLocation>
        <location evidence="7">Membrane</location>
        <topology evidence="7">Multi-pass membrane protein</topology>
    </subcellularLocation>
</comment>
<accession>A0A7J9LDR6</accession>
<dbReference type="Pfam" id="PF01277">
    <property type="entry name" value="Oleosin"/>
    <property type="match status" value="1"/>
</dbReference>
<dbReference type="OrthoDB" id="1929188at2759"/>
<keyword evidence="6 8" id="KW-0472">Membrane</keyword>
<evidence type="ECO:0000256" key="1">
    <source>
        <dbReference type="ARBA" id="ARBA00002582"/>
    </source>
</evidence>
<evidence type="ECO:0000313" key="10">
    <source>
        <dbReference type="Proteomes" id="UP000593576"/>
    </source>
</evidence>
<dbReference type="GO" id="GO:0019915">
    <property type="term" value="P:lipid storage"/>
    <property type="evidence" value="ECO:0007669"/>
    <property type="project" value="TreeGrafter"/>
</dbReference>
<name>A0A7J9LDR6_GOSSC</name>
<evidence type="ECO:0000256" key="7">
    <source>
        <dbReference type="RuleBase" id="RU000540"/>
    </source>
</evidence>